<proteinExistence type="predicted"/>
<sequence>MKSPAELDAVPWQSLRHAYGPAEDVPELIRALYQDDETAAAEAMHELYGNIHHQGTVYPASPPPSLSSSMPPGTYPAAASSC</sequence>
<feature type="region of interest" description="Disordered" evidence="1">
    <location>
        <begin position="55"/>
        <end position="82"/>
    </location>
</feature>
<evidence type="ECO:0000256" key="1">
    <source>
        <dbReference type="SAM" id="MobiDB-lite"/>
    </source>
</evidence>
<evidence type="ECO:0000313" key="2">
    <source>
        <dbReference type="EMBL" id="MFI7874443.1"/>
    </source>
</evidence>
<gene>
    <name evidence="2" type="ORF">AB4829_28095</name>
</gene>
<evidence type="ECO:0000313" key="3">
    <source>
        <dbReference type="Proteomes" id="UP001614264"/>
    </source>
</evidence>
<keyword evidence="3" id="KW-1185">Reference proteome</keyword>
<reference evidence="2 3" key="1">
    <citation type="submission" date="2024-07" db="EMBL/GenBank/DDBJ databases">
        <title>Whole genome sequencing of Prodigiosin pigment-producing Streptomyces salinarius isolated from rhizosphere soil of Arachis hypogaea.</title>
        <authorList>
            <person name="Vidhya A."/>
            <person name="Ramya S."/>
        </authorList>
    </citation>
    <scope>NUCLEOTIDE SEQUENCE [LARGE SCALE GENOMIC DNA]</scope>
    <source>
        <strain evidence="2 3">VRMG2420</strain>
    </source>
</reference>
<protein>
    <submittedName>
        <fullName evidence="2">Uncharacterized protein</fullName>
    </submittedName>
</protein>
<comment type="caution">
    <text evidence="2">The sequence shown here is derived from an EMBL/GenBank/DDBJ whole genome shotgun (WGS) entry which is preliminary data.</text>
</comment>
<dbReference type="Proteomes" id="UP001614264">
    <property type="component" value="Unassembled WGS sequence"/>
</dbReference>
<dbReference type="RefSeq" id="WP_399594377.1">
    <property type="nucleotide sequence ID" value="NZ_JBITPR010000051.1"/>
</dbReference>
<name>A0ABW8BHD6_9ACTN</name>
<dbReference type="EMBL" id="JBITPR010000051">
    <property type="protein sequence ID" value="MFI7874443.1"/>
    <property type="molecule type" value="Genomic_DNA"/>
</dbReference>
<organism evidence="2 3">
    <name type="scientific">Streptomyces salinarius</name>
    <dbReference type="NCBI Taxonomy" id="2762598"/>
    <lineage>
        <taxon>Bacteria</taxon>
        <taxon>Bacillati</taxon>
        <taxon>Actinomycetota</taxon>
        <taxon>Actinomycetes</taxon>
        <taxon>Kitasatosporales</taxon>
        <taxon>Streptomycetaceae</taxon>
        <taxon>Streptomyces</taxon>
    </lineage>
</organism>
<accession>A0ABW8BHD6</accession>